<evidence type="ECO:0000313" key="2">
    <source>
        <dbReference type="Proteomes" id="UP000016923"/>
    </source>
</evidence>
<dbReference type="AlphaFoldDB" id="S3BRP1"/>
<protein>
    <submittedName>
        <fullName evidence="1">37s ribosomal protein mrp10</fullName>
    </submittedName>
</protein>
<evidence type="ECO:0000313" key="1">
    <source>
        <dbReference type="EMBL" id="EPE03087.1"/>
    </source>
</evidence>
<dbReference type="Proteomes" id="UP000016923">
    <property type="component" value="Unassembled WGS sequence"/>
</dbReference>
<dbReference type="VEuPathDB" id="FungiDB:F503_08701"/>
<sequence length="100" mass="11075">MSIPRPNTMRIPRVKVLRVRANAKAEVDPCVTAMSSVLACWASVGYNTAGCAMVEDSLRKCMDTKQTKDKSTNSINYHLGRFHKRLEGGPSGRKYKGSKD</sequence>
<proteinExistence type="predicted"/>
<keyword evidence="2" id="KW-1185">Reference proteome</keyword>
<dbReference type="EMBL" id="KE148171">
    <property type="protein sequence ID" value="EPE03087.1"/>
    <property type="molecule type" value="Genomic_DNA"/>
</dbReference>
<accession>S3BRP1</accession>
<reference evidence="1 2" key="1">
    <citation type="journal article" date="2013" name="BMC Genomics">
        <title>The genome and transcriptome of the pine saprophyte Ophiostoma piceae, and a comparison with the bark beetle-associated pine pathogen Grosmannia clavigera.</title>
        <authorList>
            <person name="Haridas S."/>
            <person name="Wang Y."/>
            <person name="Lim L."/>
            <person name="Massoumi Alamouti S."/>
            <person name="Jackman S."/>
            <person name="Docking R."/>
            <person name="Robertson G."/>
            <person name="Birol I."/>
            <person name="Bohlmann J."/>
            <person name="Breuil C."/>
        </authorList>
    </citation>
    <scope>NUCLEOTIDE SEQUENCE [LARGE SCALE GENOMIC DNA]</scope>
    <source>
        <strain evidence="1 2">UAMH 11346</strain>
    </source>
</reference>
<dbReference type="OrthoDB" id="2210at2759"/>
<keyword evidence="1" id="KW-0687">Ribonucleoprotein</keyword>
<keyword evidence="1" id="KW-0689">Ribosomal protein</keyword>
<dbReference type="InterPro" id="IPR017264">
    <property type="entry name" value="Ribosomal_mS37_fun"/>
</dbReference>
<dbReference type="GO" id="GO:0005763">
    <property type="term" value="C:mitochondrial small ribosomal subunit"/>
    <property type="evidence" value="ECO:0007669"/>
    <property type="project" value="TreeGrafter"/>
</dbReference>
<dbReference type="GO" id="GO:0003735">
    <property type="term" value="F:structural constituent of ribosome"/>
    <property type="evidence" value="ECO:0007669"/>
    <property type="project" value="InterPro"/>
</dbReference>
<dbReference type="eggNOG" id="ENOG502SBQ7">
    <property type="taxonomic scope" value="Eukaryota"/>
</dbReference>
<dbReference type="PANTHER" id="PTHR28066:SF1">
    <property type="entry name" value="SMALL RIBOSOMAL SUBUNIT PROTEIN MS37"/>
    <property type="match status" value="1"/>
</dbReference>
<dbReference type="GO" id="GO:0032543">
    <property type="term" value="P:mitochondrial translation"/>
    <property type="evidence" value="ECO:0007669"/>
    <property type="project" value="InterPro"/>
</dbReference>
<organism evidence="1 2">
    <name type="scientific">Ophiostoma piceae (strain UAMH 11346)</name>
    <name type="common">Sap stain fungus</name>
    <dbReference type="NCBI Taxonomy" id="1262450"/>
    <lineage>
        <taxon>Eukaryota</taxon>
        <taxon>Fungi</taxon>
        <taxon>Dikarya</taxon>
        <taxon>Ascomycota</taxon>
        <taxon>Pezizomycotina</taxon>
        <taxon>Sordariomycetes</taxon>
        <taxon>Sordariomycetidae</taxon>
        <taxon>Ophiostomatales</taxon>
        <taxon>Ophiostomataceae</taxon>
        <taxon>Ophiostoma</taxon>
    </lineage>
</organism>
<gene>
    <name evidence="1" type="ORF">F503_08701</name>
</gene>
<name>S3BRP1_OPHP1</name>
<dbReference type="OMA" id="INYHAAR"/>
<dbReference type="PANTHER" id="PTHR28066">
    <property type="entry name" value="37S RIBOSOMAL PROTEIN MRP10, MITOCHONDRIAL"/>
    <property type="match status" value="1"/>
</dbReference>
<dbReference type="HOGENOM" id="CLU_162186_0_0_1"/>
<dbReference type="STRING" id="1262450.S3BRP1"/>